<keyword evidence="3" id="KW-1185">Reference proteome</keyword>
<dbReference type="Pfam" id="PF08719">
    <property type="entry name" value="NADAR"/>
    <property type="match status" value="1"/>
</dbReference>
<organism evidence="2 3">
    <name type="scientific">Tilletia walkeri</name>
    <dbReference type="NCBI Taxonomy" id="117179"/>
    <lineage>
        <taxon>Eukaryota</taxon>
        <taxon>Fungi</taxon>
        <taxon>Dikarya</taxon>
        <taxon>Basidiomycota</taxon>
        <taxon>Ustilaginomycotina</taxon>
        <taxon>Exobasidiomycetes</taxon>
        <taxon>Tilletiales</taxon>
        <taxon>Tilletiaceae</taxon>
        <taxon>Tilletia</taxon>
    </lineage>
</organism>
<accession>A0A8X7N6D9</accession>
<protein>
    <recommendedName>
        <fullName evidence="1">NADAR domain-containing protein</fullName>
    </recommendedName>
</protein>
<evidence type="ECO:0000259" key="1">
    <source>
        <dbReference type="Pfam" id="PF08719"/>
    </source>
</evidence>
<evidence type="ECO:0000313" key="2">
    <source>
        <dbReference type="EMBL" id="KAE8266466.1"/>
    </source>
</evidence>
<gene>
    <name evidence="2" type="ORF">A4X09_0g5883</name>
</gene>
<comment type="caution">
    <text evidence="2">The sequence shown here is derived from an EMBL/GenBank/DDBJ whole genome shotgun (WGS) entry which is preliminary data.</text>
</comment>
<dbReference type="InterPro" id="IPR037238">
    <property type="entry name" value="YbiA-like_sf"/>
</dbReference>
<evidence type="ECO:0000313" key="3">
    <source>
        <dbReference type="Proteomes" id="UP000078113"/>
    </source>
</evidence>
<dbReference type="CDD" id="cd15457">
    <property type="entry name" value="NADAR"/>
    <property type="match status" value="1"/>
</dbReference>
<dbReference type="Proteomes" id="UP000078113">
    <property type="component" value="Unassembled WGS sequence"/>
</dbReference>
<dbReference type="Gene3D" id="1.10.357.40">
    <property type="entry name" value="YbiA-like"/>
    <property type="match status" value="1"/>
</dbReference>
<reference evidence="2" key="2">
    <citation type="journal article" date="2019" name="IMA Fungus">
        <title>Genome sequencing and comparison of five Tilletia species to identify candidate genes for the detection of regulated species infecting wheat.</title>
        <authorList>
            <person name="Nguyen H.D.T."/>
            <person name="Sultana T."/>
            <person name="Kesanakurti P."/>
            <person name="Hambleton S."/>
        </authorList>
    </citation>
    <scope>NUCLEOTIDE SEQUENCE</scope>
    <source>
        <strain evidence="2">DAOMC 236422</strain>
    </source>
</reference>
<dbReference type="EMBL" id="LWDG02000331">
    <property type="protein sequence ID" value="KAE8266466.1"/>
    <property type="molecule type" value="Genomic_DNA"/>
</dbReference>
<name>A0A8X7N6D9_9BASI</name>
<dbReference type="InterPro" id="IPR012816">
    <property type="entry name" value="NADAR"/>
</dbReference>
<sequence>MLPCHWLATYYPSPVVYQKVLFRNIGVMFQACKFNTPQRFIEFARETSAQKAFDKANNLKKEVRSDWNQIKVQVMTFCQYLKFSQNKELGEWLIATKSARLVECSDDYWGEGSGGKGSNRLGRILQDVRKLIKDHSPVPKDLVAVALP</sequence>
<feature type="domain" description="NADAR" evidence="1">
    <location>
        <begin position="9"/>
        <end position="132"/>
    </location>
</feature>
<reference evidence="2" key="1">
    <citation type="submission" date="2016-04" db="EMBL/GenBank/DDBJ databases">
        <authorList>
            <person name="Nguyen H.D."/>
            <person name="Samba Siva P."/>
            <person name="Cullis J."/>
            <person name="Levesque C.A."/>
            <person name="Hambleton S."/>
        </authorList>
    </citation>
    <scope>NUCLEOTIDE SEQUENCE</scope>
    <source>
        <strain evidence="2">DAOMC 236422</strain>
    </source>
</reference>
<dbReference type="SUPFAM" id="SSF143990">
    <property type="entry name" value="YbiA-like"/>
    <property type="match status" value="1"/>
</dbReference>
<dbReference type="AlphaFoldDB" id="A0A8X7N6D9"/>
<proteinExistence type="predicted"/>